<feature type="chain" id="PRO_5045879156" evidence="3">
    <location>
        <begin position="48"/>
        <end position="281"/>
    </location>
</feature>
<dbReference type="SUPFAM" id="SSF53850">
    <property type="entry name" value="Periplasmic binding protein-like II"/>
    <property type="match status" value="1"/>
</dbReference>
<dbReference type="SMART" id="SM00062">
    <property type="entry name" value="PBPb"/>
    <property type="match status" value="1"/>
</dbReference>
<comment type="subcellular location">
    <subcellularLocation>
        <location evidence="1">Periplasm</location>
    </subcellularLocation>
</comment>
<feature type="signal peptide" evidence="3">
    <location>
        <begin position="1"/>
        <end position="47"/>
    </location>
</feature>
<evidence type="ECO:0000259" key="5">
    <source>
        <dbReference type="SMART" id="SM00079"/>
    </source>
</evidence>
<organism evidence="6 7">
    <name type="scientific">Sinorhizobium psoraleae</name>
    <dbReference type="NCBI Taxonomy" id="520838"/>
    <lineage>
        <taxon>Bacteria</taxon>
        <taxon>Pseudomonadati</taxon>
        <taxon>Pseudomonadota</taxon>
        <taxon>Alphaproteobacteria</taxon>
        <taxon>Hyphomicrobiales</taxon>
        <taxon>Rhizobiaceae</taxon>
        <taxon>Sinorhizobium/Ensifer group</taxon>
        <taxon>Sinorhizobium</taxon>
    </lineage>
</organism>
<reference evidence="6" key="1">
    <citation type="submission" date="2022-10" db="EMBL/GenBank/DDBJ databases">
        <title>Whole genome sequencing of three plant growth promoting bacteria isolated from Vachellia tortilis subsp. raddiana in Morocco.</title>
        <authorList>
            <person name="Hnini M."/>
            <person name="Zouagui R."/>
            <person name="Zouagui H."/>
            <person name="Chemao Elfihri M.-W."/>
            <person name="Ibrahimi A."/>
            <person name="Sbabou L."/>
            <person name="Aurag J."/>
        </authorList>
    </citation>
    <scope>NUCLEOTIDE SEQUENCE</scope>
    <source>
        <strain evidence="6">LMR678</strain>
    </source>
</reference>
<dbReference type="Pfam" id="PF00497">
    <property type="entry name" value="SBP_bac_3"/>
    <property type="match status" value="1"/>
</dbReference>
<evidence type="ECO:0000256" key="3">
    <source>
        <dbReference type="SAM" id="SignalP"/>
    </source>
</evidence>
<sequence length="281" mass="29367">MRPESVLPAQNGGIHNKRGNKEMKAKSYKLLLAAASLAAILSGQANAETKVLVGTDASNPPFASVGTDGALQGFDIDLVNAICAAEKLTCEIQNIPWDGIFAALDSGKIQVVAAGLNITPERLKKYAMPGPYLSSPFAYIAPASSTLDGTKEGLSGKTIGTVAASAMEKYLNANMAGTINVSTYDSWDAAVLDLDSGRTDAVFGELIALQVAYIKAKPGVYKIVGQPISDPTYSGQGKGLAIPKDDKTLSAAFDEGLAKVIEDGTHAQLTKKWFGAEMPAK</sequence>
<evidence type="ECO:0000313" key="6">
    <source>
        <dbReference type="EMBL" id="MCZ4088812.1"/>
    </source>
</evidence>
<comment type="caution">
    <text evidence="6">The sequence shown here is derived from an EMBL/GenBank/DDBJ whole genome shotgun (WGS) entry which is preliminary data.</text>
</comment>
<evidence type="ECO:0000256" key="1">
    <source>
        <dbReference type="ARBA" id="ARBA00004418"/>
    </source>
</evidence>
<keyword evidence="2 3" id="KW-0732">Signal</keyword>
<dbReference type="RefSeq" id="WP_269274874.1">
    <property type="nucleotide sequence ID" value="NZ_JAPVOI010000002.1"/>
</dbReference>
<gene>
    <name evidence="6" type="ORF">O3W52_01605</name>
</gene>
<dbReference type="Gene3D" id="3.40.190.10">
    <property type="entry name" value="Periplasmic binding protein-like II"/>
    <property type="match status" value="2"/>
</dbReference>
<evidence type="ECO:0000256" key="2">
    <source>
        <dbReference type="ARBA" id="ARBA00022729"/>
    </source>
</evidence>
<dbReference type="SMART" id="SM00079">
    <property type="entry name" value="PBPe"/>
    <property type="match status" value="1"/>
</dbReference>
<dbReference type="EMBL" id="JAPVOI010000002">
    <property type="protein sequence ID" value="MCZ4088812.1"/>
    <property type="molecule type" value="Genomic_DNA"/>
</dbReference>
<feature type="domain" description="Solute-binding protein family 3/N-terminal" evidence="4">
    <location>
        <begin position="50"/>
        <end position="277"/>
    </location>
</feature>
<dbReference type="InterPro" id="IPR001638">
    <property type="entry name" value="Solute-binding_3/MltF_N"/>
</dbReference>
<feature type="domain" description="Ionotropic glutamate receptor C-terminal" evidence="5">
    <location>
        <begin position="50"/>
        <end position="276"/>
    </location>
</feature>
<keyword evidence="7" id="KW-1185">Reference proteome</keyword>
<evidence type="ECO:0000313" key="7">
    <source>
        <dbReference type="Proteomes" id="UP001079430"/>
    </source>
</evidence>
<protein>
    <submittedName>
        <fullName evidence="6">Transporter substrate-binding domain-containing protein</fullName>
    </submittedName>
</protein>
<proteinExistence type="predicted"/>
<dbReference type="Proteomes" id="UP001079430">
    <property type="component" value="Unassembled WGS sequence"/>
</dbReference>
<evidence type="ECO:0000259" key="4">
    <source>
        <dbReference type="SMART" id="SM00062"/>
    </source>
</evidence>
<dbReference type="InterPro" id="IPR001320">
    <property type="entry name" value="Iontro_rcpt_C"/>
</dbReference>
<dbReference type="PANTHER" id="PTHR35936">
    <property type="entry name" value="MEMBRANE-BOUND LYTIC MUREIN TRANSGLYCOSYLASE F"/>
    <property type="match status" value="1"/>
</dbReference>
<accession>A0ABT4KCV1</accession>
<name>A0ABT4KCV1_9HYPH</name>
<dbReference type="PANTHER" id="PTHR35936:SF17">
    <property type="entry name" value="ARGININE-BINDING EXTRACELLULAR PROTEIN ARTP"/>
    <property type="match status" value="1"/>
</dbReference>